<name>A0A9D1JD38_9FIRM</name>
<dbReference type="Gene3D" id="3.40.50.720">
    <property type="entry name" value="NAD(P)-binding Rossmann-like Domain"/>
    <property type="match status" value="1"/>
</dbReference>
<evidence type="ECO:0000313" key="1">
    <source>
        <dbReference type="EMBL" id="HIR88619.1"/>
    </source>
</evidence>
<dbReference type="Gene3D" id="3.90.180.10">
    <property type="entry name" value="Medium-chain alcohol dehydrogenases, catalytic domain"/>
    <property type="match status" value="2"/>
</dbReference>
<accession>A0A9D1JD38</accession>
<dbReference type="InterPro" id="IPR011032">
    <property type="entry name" value="GroES-like_sf"/>
</dbReference>
<evidence type="ECO:0000313" key="2">
    <source>
        <dbReference type="Proteomes" id="UP000824201"/>
    </source>
</evidence>
<comment type="caution">
    <text evidence="1">The sequence shown here is derived from an EMBL/GenBank/DDBJ whole genome shotgun (WGS) entry which is preliminary data.</text>
</comment>
<dbReference type="SUPFAM" id="SSF50129">
    <property type="entry name" value="GroES-like"/>
    <property type="match status" value="1"/>
</dbReference>
<dbReference type="EMBL" id="DVHN01000073">
    <property type="protein sequence ID" value="HIR88619.1"/>
    <property type="molecule type" value="Genomic_DNA"/>
</dbReference>
<proteinExistence type="predicted"/>
<dbReference type="Pfam" id="PF13602">
    <property type="entry name" value="ADH_zinc_N_2"/>
    <property type="match status" value="1"/>
</dbReference>
<reference evidence="1" key="2">
    <citation type="journal article" date="2021" name="PeerJ">
        <title>Extensive microbial diversity within the chicken gut microbiome revealed by metagenomics and culture.</title>
        <authorList>
            <person name="Gilroy R."/>
            <person name="Ravi A."/>
            <person name="Getino M."/>
            <person name="Pursley I."/>
            <person name="Horton D.L."/>
            <person name="Alikhan N.F."/>
            <person name="Baker D."/>
            <person name="Gharbi K."/>
            <person name="Hall N."/>
            <person name="Watson M."/>
            <person name="Adriaenssens E.M."/>
            <person name="Foster-Nyarko E."/>
            <person name="Jarju S."/>
            <person name="Secka A."/>
            <person name="Antonio M."/>
            <person name="Oren A."/>
            <person name="Chaudhuri R.R."/>
            <person name="La Ragione R."/>
            <person name="Hildebrand F."/>
            <person name="Pallen M.J."/>
        </authorList>
    </citation>
    <scope>NUCLEOTIDE SEQUENCE</scope>
    <source>
        <strain evidence="1">ChiW13-3771</strain>
    </source>
</reference>
<reference evidence="1" key="1">
    <citation type="submission" date="2020-10" db="EMBL/GenBank/DDBJ databases">
        <authorList>
            <person name="Gilroy R."/>
        </authorList>
    </citation>
    <scope>NUCLEOTIDE SEQUENCE</scope>
    <source>
        <strain evidence="1">ChiW13-3771</strain>
    </source>
</reference>
<dbReference type="AlphaFoldDB" id="A0A9D1JD38"/>
<sequence length="145" mass="15874">MKAVVLNNVTKASDITLTNFPVPKIKPGWVLVKIKAFGLNHSEQILRLSEIQGGIVCNTGILGGVYVLNNFDPIKFIPNGVYLSSFFSNYPTQETINYIYSFLAEHKLIPYVGKVFPFSEIAKACIAMDSGTVNGKIVVTMNGSI</sequence>
<gene>
    <name evidence="1" type="ORF">IAC96_06670</name>
</gene>
<dbReference type="Proteomes" id="UP000824201">
    <property type="component" value="Unassembled WGS sequence"/>
</dbReference>
<organism evidence="1 2">
    <name type="scientific">Candidatus Fimimorpha faecalis</name>
    <dbReference type="NCBI Taxonomy" id="2840824"/>
    <lineage>
        <taxon>Bacteria</taxon>
        <taxon>Bacillati</taxon>
        <taxon>Bacillota</taxon>
        <taxon>Clostridia</taxon>
        <taxon>Eubacteriales</taxon>
        <taxon>Candidatus Fimimorpha</taxon>
    </lineage>
</organism>
<protein>
    <submittedName>
        <fullName evidence="1">Zinc-binding dehydrogenase</fullName>
    </submittedName>
</protein>